<dbReference type="EMBL" id="JAROCF010000001">
    <property type="protein sequence ID" value="MDN4616136.1"/>
    <property type="molecule type" value="Genomic_DNA"/>
</dbReference>
<keyword evidence="1" id="KW-0175">Coiled coil</keyword>
<accession>A0ABT8KFC1</accession>
<protein>
    <recommendedName>
        <fullName evidence="5">Integral membrane protein</fullName>
    </recommendedName>
</protein>
<evidence type="ECO:0000256" key="2">
    <source>
        <dbReference type="SAM" id="Phobius"/>
    </source>
</evidence>
<evidence type="ECO:0000313" key="3">
    <source>
        <dbReference type="EMBL" id="MDN4616136.1"/>
    </source>
</evidence>
<comment type="caution">
    <text evidence="3">The sequence shown here is derived from an EMBL/GenBank/DDBJ whole genome shotgun (WGS) entry which is preliminary data.</text>
</comment>
<keyword evidence="2" id="KW-0812">Transmembrane</keyword>
<feature type="transmembrane region" description="Helical" evidence="2">
    <location>
        <begin position="58"/>
        <end position="80"/>
    </location>
</feature>
<feature type="transmembrane region" description="Helical" evidence="2">
    <location>
        <begin position="288"/>
        <end position="313"/>
    </location>
</feature>
<reference evidence="3" key="1">
    <citation type="submission" date="2023-06" db="EMBL/GenBank/DDBJ databases">
        <title>MT1 and MT2 Draft Genomes of Novel Species.</title>
        <authorList>
            <person name="Venkateswaran K."/>
        </authorList>
    </citation>
    <scope>NUCLEOTIDE SEQUENCE</scope>
    <source>
        <strain evidence="3">F6_8S_P_1B</strain>
    </source>
</reference>
<keyword evidence="2" id="KW-1133">Transmembrane helix</keyword>
<dbReference type="RefSeq" id="WP_301212249.1">
    <property type="nucleotide sequence ID" value="NZ_JAROCF010000001.1"/>
</dbReference>
<evidence type="ECO:0008006" key="5">
    <source>
        <dbReference type="Google" id="ProtNLM"/>
    </source>
</evidence>
<evidence type="ECO:0000313" key="4">
    <source>
        <dbReference type="Proteomes" id="UP001174208"/>
    </source>
</evidence>
<feature type="transmembrane region" description="Helical" evidence="2">
    <location>
        <begin position="426"/>
        <end position="444"/>
    </location>
</feature>
<dbReference type="Proteomes" id="UP001174208">
    <property type="component" value="Unassembled WGS sequence"/>
</dbReference>
<feature type="transmembrane region" description="Helical" evidence="2">
    <location>
        <begin position="402"/>
        <end position="420"/>
    </location>
</feature>
<feature type="transmembrane region" description="Helical" evidence="2">
    <location>
        <begin position="254"/>
        <end position="281"/>
    </location>
</feature>
<keyword evidence="4" id="KW-1185">Reference proteome</keyword>
<feature type="coiled-coil region" evidence="1">
    <location>
        <begin position="1"/>
        <end position="35"/>
    </location>
</feature>
<gene>
    <name evidence="3" type="ORF">P5G50_16940</name>
</gene>
<sequence>MARASETETDLLQRLTELEAENARLREELENRPTEQITRVETVAEPVRKKSRGWGWTLLSVVLLVIGAVLAPVAVVASWARVQLSDTNTFVAAYAPLADDPGVQSYVTDQAVGAIQDAVDIPQLTDQVVDGITQLGTGPVATKALEALKAPLAQGIQSLIRSTVSSFVASDAFDQVWQEALRATHTQFVAVMQNDPKAAVEIGSGGSIGIQLGPIVERVKQVLVDRGLTIAAQIPAVDRTITVAQSSNVPTVQLFYGLAVAAGTWLPWVAIAFLALGVLVARRRALALVWAAVALALAMVVTLAGLGIGRLLFTASVSPTYMPSSVAETFYRTVTTAMQDTAVAVLVLAIVVALVGWYAGPFGVPRRLRGFFGDGVAWVRGSAERHGITTGRVGQWLYAQRTLLRAAVAVIAAAVILLVRPLTTSLIVWTLVISAVVIALLELLQRPVVQVPEGADDETPIMTVS</sequence>
<feature type="transmembrane region" description="Helical" evidence="2">
    <location>
        <begin position="341"/>
        <end position="359"/>
    </location>
</feature>
<name>A0ABT8KFC1_9MICO</name>
<keyword evidence="2" id="KW-0472">Membrane</keyword>
<proteinExistence type="predicted"/>
<organism evidence="3 4">
    <name type="scientific">Leifsonia williamsii</name>
    <dbReference type="NCBI Taxonomy" id="3035919"/>
    <lineage>
        <taxon>Bacteria</taxon>
        <taxon>Bacillati</taxon>
        <taxon>Actinomycetota</taxon>
        <taxon>Actinomycetes</taxon>
        <taxon>Micrococcales</taxon>
        <taxon>Microbacteriaceae</taxon>
        <taxon>Leifsonia</taxon>
    </lineage>
</organism>
<evidence type="ECO:0000256" key="1">
    <source>
        <dbReference type="SAM" id="Coils"/>
    </source>
</evidence>